<proteinExistence type="predicted"/>
<dbReference type="EMBL" id="MG696114">
    <property type="protein sequence ID" value="AUM58369.1"/>
    <property type="molecule type" value="Genomic_DNA"/>
</dbReference>
<name>A0A2I6PF72_9CAUD</name>
<accession>A0A2I6PF72</accession>
<protein>
    <submittedName>
        <fullName evidence="1">Uncharacterized protein</fullName>
    </submittedName>
</protein>
<evidence type="ECO:0000313" key="2">
    <source>
        <dbReference type="Proteomes" id="UP000240538"/>
    </source>
</evidence>
<evidence type="ECO:0000313" key="1">
    <source>
        <dbReference type="EMBL" id="AUM58369.1"/>
    </source>
</evidence>
<dbReference type="Proteomes" id="UP000240538">
    <property type="component" value="Segment"/>
</dbReference>
<keyword evidence="2" id="KW-1185">Reference proteome</keyword>
<gene>
    <name evidence="1" type="ORF">phiP43_011</name>
</gene>
<reference evidence="1 2" key="1">
    <citation type="submission" date="2017-12" db="EMBL/GenBank/DDBJ databases">
        <title>Complete genome sequence and characterization of bacteriophage phiP4-3 infecting Proteus pennea.</title>
        <authorList>
            <person name="He Y."/>
            <person name="Yang H."/>
        </authorList>
    </citation>
    <scope>NUCLEOTIDE SEQUENCE [LARGE SCALE GENOMIC DNA]</scope>
</reference>
<organism evidence="1 2">
    <name type="scientific">Proteus phage phiP4-3</name>
    <dbReference type="NCBI Taxonomy" id="2065203"/>
    <lineage>
        <taxon>Viruses</taxon>
        <taxon>Duplodnaviria</taxon>
        <taxon>Heunggongvirae</taxon>
        <taxon>Uroviricota</taxon>
        <taxon>Caudoviricetes</taxon>
        <taxon>Pantevenvirales</taxon>
        <taxon>Straboviridae</taxon>
        <taxon>Bragavirus</taxon>
        <taxon>Bragavirus p43</taxon>
    </lineage>
</organism>
<sequence length="119" mass="13816">MIKKKCVKEWSTTTNFIDQNDNFVGYDVTSQHCCESAYYKFYQKSGDGFTSVEFEDLPEDVCFIGLTDFSIGDDNSNYFNSICFEITGGYYLELVNIHNGYYAHVFEYKINLNQEEGHL</sequence>